<dbReference type="EMBL" id="CP019717">
    <property type="protein sequence ID" value="QHZ50526.1"/>
    <property type="molecule type" value="Genomic_DNA"/>
</dbReference>
<proteinExistence type="predicted"/>
<evidence type="ECO:0000313" key="1">
    <source>
        <dbReference type="EMBL" id="AVF25537.1"/>
    </source>
</evidence>
<name>A0A2L1TXX5_9BACL</name>
<dbReference type="Proteomes" id="UP000239833">
    <property type="component" value="Chromosome"/>
</dbReference>
<reference evidence="1 4" key="2">
    <citation type="journal article" date="2020" name="Int. J. Med. Microbiol.">
        <title>Discovery of Paenibacillus larvae ERIC V: Phenotypic and genomic comparison to genotypes ERIC I-IV reveal different inventories of virulence factors which correlate with epidemiological prevalences of American Foulbrood.</title>
        <authorList>
            <person name="Beims H."/>
            <person name="Bunk B."/>
            <person name="Erler S."/>
            <person name="Mohr K.I."/>
            <person name="Sproer C."/>
            <person name="Pradella S."/>
            <person name="Gunther G."/>
            <person name="Rohde M."/>
            <person name="von der Ohe W."/>
            <person name="Steinert M."/>
        </authorList>
    </citation>
    <scope>NUCLEOTIDE SEQUENCE</scope>
    <source>
        <strain evidence="1">Eric_III</strain>
        <strain evidence="2">Eric_V</strain>
    </source>
</reference>
<evidence type="ECO:0000313" key="2">
    <source>
        <dbReference type="EMBL" id="QHZ50526.1"/>
    </source>
</evidence>
<dbReference type="EMBL" id="CP019655">
    <property type="protein sequence ID" value="AVF25537.1"/>
    <property type="molecule type" value="Genomic_DNA"/>
</dbReference>
<sequence>MGKVIERFAHSVPSLSHSEKHVLYYIETHLDTARDGRSE</sequence>
<accession>A0A6C0QQJ3</accession>
<evidence type="ECO:0000313" key="3">
    <source>
        <dbReference type="Proteomes" id="UP000239833"/>
    </source>
</evidence>
<organism evidence="1 3">
    <name type="scientific">Paenibacillus larvae subsp. larvae</name>
    <dbReference type="NCBI Taxonomy" id="147375"/>
    <lineage>
        <taxon>Bacteria</taxon>
        <taxon>Bacillati</taxon>
        <taxon>Bacillota</taxon>
        <taxon>Bacilli</taxon>
        <taxon>Bacillales</taxon>
        <taxon>Paenibacillaceae</taxon>
        <taxon>Paenibacillus</taxon>
    </lineage>
</organism>
<accession>A0A8B6WX75</accession>
<gene>
    <name evidence="1" type="ORF">ERICIII_01343</name>
    <name evidence="2" type="ORF">ERICV_01363</name>
</gene>
<protein>
    <submittedName>
        <fullName evidence="1">Uncharacterized protein</fullName>
    </submittedName>
</protein>
<accession>A0A2L1TXX5</accession>
<evidence type="ECO:0000313" key="4">
    <source>
        <dbReference type="Proteomes" id="UP000464330"/>
    </source>
</evidence>
<dbReference type="AlphaFoldDB" id="A0A2L1TXX5"/>
<reference evidence="3" key="1">
    <citation type="submission" date="2017-02" db="EMBL/GenBank/DDBJ databases">
        <title>Delineation of Paenibacillus larvae strains originating from foulbrood outbreaks.</title>
        <authorList>
            <person name="Beims H."/>
            <person name="Bunk B."/>
            <person name="Sproeer C."/>
            <person name="Mohr K.I."/>
            <person name="Pradella S."/>
            <person name="Guenther G."/>
            <person name="Rohde M."/>
            <person name="von der Ohe W."/>
            <person name="Steinert M."/>
        </authorList>
    </citation>
    <scope>NUCLEOTIDE SEQUENCE [LARGE SCALE GENOMIC DNA]</scope>
    <source>
        <strain evidence="3">Eric_III</strain>
    </source>
</reference>
<dbReference type="Proteomes" id="UP000464330">
    <property type="component" value="Chromosome"/>
</dbReference>